<dbReference type="AlphaFoldDB" id="A0A5A9PMA0"/>
<comment type="caution">
    <text evidence="1">The sequence shown here is derived from an EMBL/GenBank/DDBJ whole genome shotgun (WGS) entry which is preliminary data.</text>
</comment>
<name>A0A5A9PMA0_9TELE</name>
<gene>
    <name evidence="1" type="ORF">E1301_Tti013657</name>
</gene>
<dbReference type="Proteomes" id="UP000324632">
    <property type="component" value="Chromosome 3"/>
</dbReference>
<protein>
    <submittedName>
        <fullName evidence="1">Uncharacterized protein</fullName>
    </submittedName>
</protein>
<proteinExistence type="predicted"/>
<dbReference type="EMBL" id="SOYY01000003">
    <property type="protein sequence ID" value="KAA0722915.1"/>
    <property type="molecule type" value="Genomic_DNA"/>
</dbReference>
<evidence type="ECO:0000313" key="1">
    <source>
        <dbReference type="EMBL" id="KAA0722915.1"/>
    </source>
</evidence>
<accession>A0A5A9PMA0</accession>
<sequence>MTAKSPCNPVNNSIDRRLEYVENISHGPRPTGNSQLQKRSAINSCNTGGSEWLRYVIWSRSAQIRFKLNAPHERRRSTLVLHVRSHDAERRFLLVNAINVHDDSKQR</sequence>
<keyword evidence="2" id="KW-1185">Reference proteome</keyword>
<evidence type="ECO:0000313" key="2">
    <source>
        <dbReference type="Proteomes" id="UP000324632"/>
    </source>
</evidence>
<organism evidence="1 2">
    <name type="scientific">Triplophysa tibetana</name>
    <dbReference type="NCBI Taxonomy" id="1572043"/>
    <lineage>
        <taxon>Eukaryota</taxon>
        <taxon>Metazoa</taxon>
        <taxon>Chordata</taxon>
        <taxon>Craniata</taxon>
        <taxon>Vertebrata</taxon>
        <taxon>Euteleostomi</taxon>
        <taxon>Actinopterygii</taxon>
        <taxon>Neopterygii</taxon>
        <taxon>Teleostei</taxon>
        <taxon>Ostariophysi</taxon>
        <taxon>Cypriniformes</taxon>
        <taxon>Nemacheilidae</taxon>
        <taxon>Triplophysa</taxon>
    </lineage>
</organism>
<reference evidence="1 2" key="1">
    <citation type="journal article" date="2019" name="Mol. Ecol. Resour.">
        <title>Chromosome-level genome assembly of Triplophysa tibetana, a fish adapted to the harsh high-altitude environment of the Tibetan Plateau.</title>
        <authorList>
            <person name="Yang X."/>
            <person name="Liu H."/>
            <person name="Ma Z."/>
            <person name="Zou Y."/>
            <person name="Zou M."/>
            <person name="Mao Y."/>
            <person name="Li X."/>
            <person name="Wang H."/>
            <person name="Chen T."/>
            <person name="Wang W."/>
            <person name="Yang R."/>
        </authorList>
    </citation>
    <scope>NUCLEOTIDE SEQUENCE [LARGE SCALE GENOMIC DNA]</scope>
    <source>
        <strain evidence="1">TTIB1903HZAU</strain>
        <tissue evidence="1">Muscle</tissue>
    </source>
</reference>